<feature type="domain" description="Aminoglycoside phosphotransferase" evidence="1">
    <location>
        <begin position="25"/>
        <end position="256"/>
    </location>
</feature>
<reference evidence="2" key="1">
    <citation type="submission" date="2023-04" db="EMBL/GenBank/DDBJ databases">
        <title>Complete genome sequence of a phthalic acid esters degrading bacterial strain.</title>
        <authorList>
            <person name="Weng L."/>
            <person name="Jia Y."/>
            <person name="Ren L."/>
        </authorList>
    </citation>
    <scope>NUCLEOTIDE SEQUENCE</scope>
    <source>
        <strain evidence="2">RL-LY01</strain>
    </source>
</reference>
<evidence type="ECO:0000313" key="3">
    <source>
        <dbReference type="Proteomes" id="UP001213504"/>
    </source>
</evidence>
<organism evidence="2 3">
    <name type="scientific">Gordonia hongkongensis</name>
    <dbReference type="NCBI Taxonomy" id="1701090"/>
    <lineage>
        <taxon>Bacteria</taxon>
        <taxon>Bacillati</taxon>
        <taxon>Actinomycetota</taxon>
        <taxon>Actinomycetes</taxon>
        <taxon>Mycobacteriales</taxon>
        <taxon>Gordoniaceae</taxon>
        <taxon>Gordonia</taxon>
    </lineage>
</organism>
<dbReference type="InterPro" id="IPR002575">
    <property type="entry name" value="Aminoglycoside_PTrfase"/>
</dbReference>
<evidence type="ECO:0000259" key="1">
    <source>
        <dbReference type="Pfam" id="PF01636"/>
    </source>
</evidence>
<dbReference type="PANTHER" id="PTHR47829:SF1">
    <property type="entry name" value="HAD FAMILY PHOSPHATASE"/>
    <property type="match status" value="1"/>
</dbReference>
<dbReference type="PANTHER" id="PTHR47829">
    <property type="entry name" value="HYDROLASE, PUTATIVE (AFU_ORTHOLOGUE AFUA_1G12880)-RELATED"/>
    <property type="match status" value="1"/>
</dbReference>
<name>A0AAX3TAR4_9ACTN</name>
<dbReference type="Gene3D" id="3.90.1200.10">
    <property type="match status" value="1"/>
</dbReference>
<dbReference type="RefSeq" id="WP_165630560.1">
    <property type="nucleotide sequence ID" value="NZ_CP121270.1"/>
</dbReference>
<dbReference type="SUPFAM" id="SSF56112">
    <property type="entry name" value="Protein kinase-like (PK-like)"/>
    <property type="match status" value="1"/>
</dbReference>
<dbReference type="EMBL" id="CP121270">
    <property type="protein sequence ID" value="WFP25702.1"/>
    <property type="molecule type" value="Genomic_DNA"/>
</dbReference>
<dbReference type="Proteomes" id="UP001213504">
    <property type="component" value="Chromosome"/>
</dbReference>
<dbReference type="InterPro" id="IPR052898">
    <property type="entry name" value="ACAD10-like"/>
</dbReference>
<gene>
    <name evidence="2" type="ORF">P9A14_04030</name>
</gene>
<dbReference type="CDD" id="cd05154">
    <property type="entry name" value="ACAD10_11_N-like"/>
    <property type="match status" value="1"/>
</dbReference>
<sequence>MTTDINWDAFTEWLRDQGVGENVAEIRPLTGGTQNRVIALNVDGQSLVLRCPPPHPRASSNNAMRREIAVLSSLADTGVPHPKLVASCDDPTVMGMVFYVMEEIPGFNPGESVSPFYVSDGSARHEVGLSVARSLAHLGMVDPAQTAMTAFQKPGSFLARQVDQWSARLDSYAADTAYDPGELPNVQSMAEWLRARRPADTTPGIIHGDFHLNNVLLDNDKPTVAAIVDWEMSTIGDPLLDLGWLLVSWPQDPAPVGAGDKLGDLGGLPTRSELITAYSTISSRSVAEIDWYTALAGFKLAVVLEGTWVRSLSGQAPREVGERLHNCAIDLLGLSSRIAEGTWSVTQA</sequence>
<dbReference type="Pfam" id="PF01636">
    <property type="entry name" value="APH"/>
    <property type="match status" value="1"/>
</dbReference>
<dbReference type="InterPro" id="IPR011009">
    <property type="entry name" value="Kinase-like_dom_sf"/>
</dbReference>
<dbReference type="InterPro" id="IPR041726">
    <property type="entry name" value="ACAD10_11_N"/>
</dbReference>
<evidence type="ECO:0000313" key="2">
    <source>
        <dbReference type="EMBL" id="WFP25702.1"/>
    </source>
</evidence>
<accession>A0AAX3TAR4</accession>
<proteinExistence type="predicted"/>
<dbReference type="Gene3D" id="3.30.200.20">
    <property type="entry name" value="Phosphorylase Kinase, domain 1"/>
    <property type="match status" value="1"/>
</dbReference>
<protein>
    <submittedName>
        <fullName evidence="2">Phosphotransferase family protein</fullName>
    </submittedName>
</protein>
<dbReference type="AlphaFoldDB" id="A0AAX3TAR4"/>